<keyword evidence="1" id="KW-0472">Membrane</keyword>
<evidence type="ECO:0000313" key="2">
    <source>
        <dbReference type="EMBL" id="ABZ73365.1"/>
    </source>
</evidence>
<feature type="transmembrane region" description="Helical" evidence="1">
    <location>
        <begin position="82"/>
        <end position="102"/>
    </location>
</feature>
<keyword evidence="1" id="KW-0812">Transmembrane</keyword>
<dbReference type="HOGENOM" id="CLU_2231753_0_0_5"/>
<dbReference type="STRING" id="366602.Caul_4243"/>
<dbReference type="EMBL" id="CP000927">
    <property type="protein sequence ID" value="ABZ73365.1"/>
    <property type="molecule type" value="Genomic_DNA"/>
</dbReference>
<accession>B0SYJ8</accession>
<gene>
    <name evidence="2" type="ordered locus">Caul_4243</name>
</gene>
<sequence length="105" mass="11626">MTGRRDALLGDPPGDDLDAWRRWTAAGGFDLDQRKSRVRPHRDRGRWSLCTAYIAPRLRNGALTPARGPVPPLNRRAVMADLIFLVLGTGLFAAFAAFTAALRRL</sequence>
<evidence type="ECO:0000256" key="1">
    <source>
        <dbReference type="SAM" id="Phobius"/>
    </source>
</evidence>
<protein>
    <submittedName>
        <fullName evidence="2">Uncharacterized protein</fullName>
    </submittedName>
</protein>
<name>B0SYJ8_CAUSK</name>
<dbReference type="AlphaFoldDB" id="B0SYJ8"/>
<organism evidence="2">
    <name type="scientific">Caulobacter sp. (strain K31)</name>
    <dbReference type="NCBI Taxonomy" id="366602"/>
    <lineage>
        <taxon>Bacteria</taxon>
        <taxon>Pseudomonadati</taxon>
        <taxon>Pseudomonadota</taxon>
        <taxon>Alphaproteobacteria</taxon>
        <taxon>Caulobacterales</taxon>
        <taxon>Caulobacteraceae</taxon>
        <taxon>Caulobacter</taxon>
    </lineage>
</organism>
<reference evidence="2" key="1">
    <citation type="submission" date="2008-01" db="EMBL/GenBank/DDBJ databases">
        <title>Complete sequence of chromosome of Caulobacter sp. K31.</title>
        <authorList>
            <consortium name="US DOE Joint Genome Institute"/>
            <person name="Copeland A."/>
            <person name="Lucas S."/>
            <person name="Lapidus A."/>
            <person name="Barry K."/>
            <person name="Glavina del Rio T."/>
            <person name="Dalin E."/>
            <person name="Tice H."/>
            <person name="Pitluck S."/>
            <person name="Bruce D."/>
            <person name="Goodwin L."/>
            <person name="Thompson L.S."/>
            <person name="Brettin T."/>
            <person name="Detter J.C."/>
            <person name="Han C."/>
            <person name="Schmutz J."/>
            <person name="Larimer F."/>
            <person name="Land M."/>
            <person name="Hauser L."/>
            <person name="Kyrpides N."/>
            <person name="Kim E."/>
            <person name="Stephens C."/>
            <person name="Richardson P."/>
        </authorList>
    </citation>
    <scope>NUCLEOTIDE SEQUENCE [LARGE SCALE GENOMIC DNA]</scope>
    <source>
        <strain evidence="2">K31</strain>
    </source>
</reference>
<proteinExistence type="predicted"/>
<keyword evidence="1" id="KW-1133">Transmembrane helix</keyword>
<dbReference type="KEGG" id="cak:Caul_4243"/>